<accession>A0A6F9XUG9</accession>
<comment type="caution">
    <text evidence="2">The sequence shown here is derived from an EMBL/GenBank/DDBJ whole genome shotgun (WGS) entry which is preliminary data.</text>
</comment>
<gene>
    <name evidence="2" type="ORF">SY111_15060</name>
</gene>
<dbReference type="RefSeq" id="WP_172586229.1">
    <property type="nucleotide sequence ID" value="NZ_BLAN01000099.1"/>
</dbReference>
<reference evidence="2" key="1">
    <citation type="submission" date="2019-10" db="EMBL/GenBank/DDBJ databases">
        <title>Lactobacillus agilis SY111 Whole Genome Sequencing Project.</title>
        <authorList>
            <person name="Suzuki S."/>
            <person name="Endo A."/>
            <person name="Maeno S."/>
            <person name="Shiwa Y."/>
            <person name="Matsutani M."/>
            <person name="Kajikawa A."/>
        </authorList>
    </citation>
    <scope>NUCLEOTIDE SEQUENCE</scope>
    <source>
        <strain evidence="2">SY111</strain>
    </source>
</reference>
<dbReference type="EMBL" id="BLAN01000099">
    <property type="protein sequence ID" value="GET08882.1"/>
    <property type="molecule type" value="Genomic_DNA"/>
</dbReference>
<feature type="transmembrane region" description="Helical" evidence="1">
    <location>
        <begin position="50"/>
        <end position="71"/>
    </location>
</feature>
<organism evidence="2">
    <name type="scientific">Ligilactobacillus agilis</name>
    <dbReference type="NCBI Taxonomy" id="1601"/>
    <lineage>
        <taxon>Bacteria</taxon>
        <taxon>Bacillati</taxon>
        <taxon>Bacillota</taxon>
        <taxon>Bacilli</taxon>
        <taxon>Lactobacillales</taxon>
        <taxon>Lactobacillaceae</taxon>
        <taxon>Ligilactobacillus</taxon>
    </lineage>
</organism>
<proteinExistence type="predicted"/>
<name>A0A6F9XUG9_9LACO</name>
<evidence type="ECO:0000256" key="1">
    <source>
        <dbReference type="SAM" id="Phobius"/>
    </source>
</evidence>
<feature type="transmembrane region" description="Helical" evidence="1">
    <location>
        <begin position="78"/>
        <end position="97"/>
    </location>
</feature>
<dbReference type="AlphaFoldDB" id="A0A6F9XUG9"/>
<dbReference type="Proteomes" id="UP000494178">
    <property type="component" value="Unassembled WGS sequence"/>
</dbReference>
<sequence>MGYIKFLLTKQGYNTADGTFGWLKEGNFIGNSSKDKPNTFKEYLYPDGKYLYDFKFIAQFIWLIGLVILLLGFNDRRYFVQVLRLSLIGAFVFLLIFEGGRSRYMIQFLPAIIMLITLLWDTSMQDLKRINDVLFNKENIISD</sequence>
<protein>
    <submittedName>
        <fullName evidence="2">Uncharacterized protein</fullName>
    </submittedName>
</protein>
<keyword evidence="1" id="KW-0472">Membrane</keyword>
<evidence type="ECO:0000313" key="2">
    <source>
        <dbReference type="EMBL" id="GET08882.1"/>
    </source>
</evidence>
<keyword evidence="1" id="KW-1133">Transmembrane helix</keyword>
<keyword evidence="1" id="KW-0812">Transmembrane</keyword>
<feature type="transmembrane region" description="Helical" evidence="1">
    <location>
        <begin position="103"/>
        <end position="120"/>
    </location>
</feature>